<evidence type="ECO:0008006" key="5">
    <source>
        <dbReference type="Google" id="ProtNLM"/>
    </source>
</evidence>
<dbReference type="EMBL" id="CP094242">
    <property type="protein sequence ID" value="UNV87787.1"/>
    <property type="molecule type" value="Genomic_DNA"/>
</dbReference>
<dbReference type="Proteomes" id="UP000829504">
    <property type="component" value="Chromosome"/>
</dbReference>
<accession>A0A0C1H6D5</accession>
<reference evidence="1 3" key="1">
    <citation type="submission" date="2014-12" db="EMBL/GenBank/DDBJ databases">
        <title>Genome sequence of Morococcus cerebrosus.</title>
        <authorList>
            <person name="Shin S.-K."/>
            <person name="Yi H."/>
        </authorList>
    </citation>
    <scope>NUCLEOTIDE SEQUENCE [LARGE SCALE GENOMIC DNA]</scope>
    <source>
        <strain evidence="1 3">CIP 81.93</strain>
    </source>
</reference>
<sequence length="143" mass="16741">MKNNIFLNLKKKSINNNHFVISIFFETIYQFETKDTLLECFKNITTTGHFGVIGAQYEKIDATRWIGDYEEVNGFEYIDKAPSIYFSVGDDFNPEELIIPINLAYHYFNIAISDFLIAHPEYQKKCKEIQKTYSQTNCSLHET</sequence>
<evidence type="ECO:0000313" key="2">
    <source>
        <dbReference type="EMBL" id="UNV87787.1"/>
    </source>
</evidence>
<evidence type="ECO:0000313" key="3">
    <source>
        <dbReference type="Proteomes" id="UP000031390"/>
    </source>
</evidence>
<dbReference type="Proteomes" id="UP000031390">
    <property type="component" value="Unassembled WGS sequence"/>
</dbReference>
<name>A0A0C1H6D5_9NEIS</name>
<keyword evidence="4" id="KW-1185">Reference proteome</keyword>
<dbReference type="EMBL" id="JUFZ01000033">
    <property type="protein sequence ID" value="KIC09757.1"/>
    <property type="molecule type" value="Genomic_DNA"/>
</dbReference>
<reference evidence="2 4" key="2">
    <citation type="submission" date="2022-03" db="EMBL/GenBank/DDBJ databases">
        <title>Genome sequencing of Morococcus cerebrosus.</title>
        <authorList>
            <person name="Baek M.-G."/>
            <person name="Yi H."/>
        </authorList>
    </citation>
    <scope>NUCLEOTIDE SEQUENCE [LARGE SCALE GENOMIC DNA]</scope>
    <source>
        <strain evidence="2 4">CIP 81.93</strain>
    </source>
</reference>
<dbReference type="RefSeq" id="WP_039406457.1">
    <property type="nucleotide sequence ID" value="NZ_CP094242.1"/>
</dbReference>
<gene>
    <name evidence="1" type="ORF">MCC93_08490</name>
    <name evidence="2" type="ORF">MON37_02250</name>
</gene>
<evidence type="ECO:0000313" key="4">
    <source>
        <dbReference type="Proteomes" id="UP000829504"/>
    </source>
</evidence>
<protein>
    <recommendedName>
        <fullName evidence="5">CDI immunity protein domain-containing protein</fullName>
    </recommendedName>
</protein>
<proteinExistence type="predicted"/>
<evidence type="ECO:0000313" key="1">
    <source>
        <dbReference type="EMBL" id="KIC09757.1"/>
    </source>
</evidence>
<dbReference type="AlphaFoldDB" id="A0A0C1H6D5"/>
<organism evidence="1 3">
    <name type="scientific">Morococcus cerebrosus</name>
    <dbReference type="NCBI Taxonomy" id="1056807"/>
    <lineage>
        <taxon>Bacteria</taxon>
        <taxon>Pseudomonadati</taxon>
        <taxon>Pseudomonadota</taxon>
        <taxon>Betaproteobacteria</taxon>
        <taxon>Neisseriales</taxon>
        <taxon>Neisseriaceae</taxon>
        <taxon>Morococcus</taxon>
    </lineage>
</organism>